<name>A0AB38G033_9ENTR</name>
<evidence type="ECO:0000259" key="1">
    <source>
        <dbReference type="Pfam" id="PF25319"/>
    </source>
</evidence>
<dbReference type="Proteomes" id="UP000251313">
    <property type="component" value="Unassembled WGS sequence"/>
</dbReference>
<dbReference type="InterPro" id="IPR057522">
    <property type="entry name" value="HofO_C"/>
</dbReference>
<evidence type="ECO:0000313" key="2">
    <source>
        <dbReference type="EMBL" id="SQA64449.1"/>
    </source>
</evidence>
<sequence>MRALTERWCALSMKARFSLWLIFTFVLLSLIGIIRRDVPSFSSASPQIAERWRGLRQLQTQPAIPLVQTPVLAFTPLEYQFAGTQLVDWQPEGSGGEMVLDTHWQQIAEIFALLGTQNMSVRAFNLKPFAKALRLTLQLEHINDTR</sequence>
<comment type="caution">
    <text evidence="2">The sequence shown here is derived from an EMBL/GenBank/DDBJ whole genome shotgun (WGS) entry which is preliminary data.</text>
</comment>
<dbReference type="RefSeq" id="WP_051860924.1">
    <property type="nucleotide sequence ID" value="NZ_CAKMYC010000003.1"/>
</dbReference>
<dbReference type="AlphaFoldDB" id="A0AB38G033"/>
<feature type="domain" description="DNA utilization protein HofO C-terminal" evidence="1">
    <location>
        <begin position="74"/>
        <end position="141"/>
    </location>
</feature>
<organism evidence="2 3">
    <name type="scientific">Yokenella regensburgei</name>
    <dbReference type="NCBI Taxonomy" id="158877"/>
    <lineage>
        <taxon>Bacteria</taxon>
        <taxon>Pseudomonadati</taxon>
        <taxon>Pseudomonadota</taxon>
        <taxon>Gammaproteobacteria</taxon>
        <taxon>Enterobacterales</taxon>
        <taxon>Enterobacteriaceae</taxon>
        <taxon>Yokenella</taxon>
    </lineage>
</organism>
<dbReference type="Pfam" id="PF25319">
    <property type="entry name" value="HofO"/>
    <property type="match status" value="1"/>
</dbReference>
<accession>A0AB38G033</accession>
<protein>
    <recommendedName>
        <fullName evidence="1">DNA utilization protein HofO C-terminal domain-containing protein</fullName>
    </recommendedName>
</protein>
<proteinExistence type="predicted"/>
<dbReference type="EMBL" id="UAVL01000018">
    <property type="protein sequence ID" value="SQA64449.1"/>
    <property type="molecule type" value="Genomic_DNA"/>
</dbReference>
<evidence type="ECO:0000313" key="3">
    <source>
        <dbReference type="Proteomes" id="UP000251313"/>
    </source>
</evidence>
<reference evidence="2 3" key="1">
    <citation type="submission" date="2018-06" db="EMBL/GenBank/DDBJ databases">
        <authorList>
            <consortium name="Pathogen Informatics"/>
            <person name="Doyle S."/>
        </authorList>
    </citation>
    <scope>NUCLEOTIDE SEQUENCE [LARGE SCALE GENOMIC DNA]</scope>
    <source>
        <strain evidence="2 3">NCTC11967</strain>
    </source>
</reference>
<gene>
    <name evidence="2" type="ORF">NCTC11967_03551</name>
</gene>